<proteinExistence type="predicted"/>
<dbReference type="SUPFAM" id="SSF54862">
    <property type="entry name" value="4Fe-4S ferredoxins"/>
    <property type="match status" value="1"/>
</dbReference>
<dbReference type="RefSeq" id="WP_246277977.1">
    <property type="nucleotide sequence ID" value="NZ_BAABJB010000024.1"/>
</dbReference>
<sequence length="70" mass="7721">MADQLHIDWTACRGRGVCSELIPELLDLDEWGYPLPRAGLDVPRELAPHARRAVAQCPRLALSLQTVATS</sequence>
<evidence type="ECO:0000313" key="1">
    <source>
        <dbReference type="EMBL" id="GFJ90420.1"/>
    </source>
</evidence>
<gene>
    <name evidence="1" type="ORF">Prum_040620</name>
</gene>
<name>A0A6V8L4E7_9ACTN</name>
<dbReference type="Gene3D" id="3.30.70.20">
    <property type="match status" value="1"/>
</dbReference>
<keyword evidence="2" id="KW-1185">Reference proteome</keyword>
<comment type="caution">
    <text evidence="1">The sequence shown here is derived from an EMBL/GenBank/DDBJ whole genome shotgun (WGS) entry which is preliminary data.</text>
</comment>
<accession>A0A6V8L4E7</accession>
<dbReference type="EMBL" id="BLPG01000001">
    <property type="protein sequence ID" value="GFJ90420.1"/>
    <property type="molecule type" value="Genomic_DNA"/>
</dbReference>
<dbReference type="AlphaFoldDB" id="A0A6V8L4E7"/>
<reference evidence="1 2" key="1">
    <citation type="submission" date="2020-03" db="EMBL/GenBank/DDBJ databases">
        <title>Whole genome shotgun sequence of Phytohabitans rumicis NBRC 108638.</title>
        <authorList>
            <person name="Komaki H."/>
            <person name="Tamura T."/>
        </authorList>
    </citation>
    <scope>NUCLEOTIDE SEQUENCE [LARGE SCALE GENOMIC DNA]</scope>
    <source>
        <strain evidence="1 2">NBRC 108638</strain>
    </source>
</reference>
<protein>
    <recommendedName>
        <fullName evidence="3">Ferredoxin</fullName>
    </recommendedName>
</protein>
<reference evidence="1 2" key="2">
    <citation type="submission" date="2020-03" db="EMBL/GenBank/DDBJ databases">
        <authorList>
            <person name="Ichikawa N."/>
            <person name="Kimura A."/>
            <person name="Kitahashi Y."/>
            <person name="Uohara A."/>
        </authorList>
    </citation>
    <scope>NUCLEOTIDE SEQUENCE [LARGE SCALE GENOMIC DNA]</scope>
    <source>
        <strain evidence="1 2">NBRC 108638</strain>
    </source>
</reference>
<dbReference type="Proteomes" id="UP000482960">
    <property type="component" value="Unassembled WGS sequence"/>
</dbReference>
<evidence type="ECO:0008006" key="3">
    <source>
        <dbReference type="Google" id="ProtNLM"/>
    </source>
</evidence>
<evidence type="ECO:0000313" key="2">
    <source>
        <dbReference type="Proteomes" id="UP000482960"/>
    </source>
</evidence>
<dbReference type="Pfam" id="PF13459">
    <property type="entry name" value="Fer4_15"/>
    <property type="match status" value="1"/>
</dbReference>
<organism evidence="1 2">
    <name type="scientific">Phytohabitans rumicis</name>
    <dbReference type="NCBI Taxonomy" id="1076125"/>
    <lineage>
        <taxon>Bacteria</taxon>
        <taxon>Bacillati</taxon>
        <taxon>Actinomycetota</taxon>
        <taxon>Actinomycetes</taxon>
        <taxon>Micromonosporales</taxon>
        <taxon>Micromonosporaceae</taxon>
    </lineage>
</organism>